<evidence type="ECO:0000313" key="6">
    <source>
        <dbReference type="Proteomes" id="UP000231203"/>
    </source>
</evidence>
<evidence type="ECO:0000259" key="4">
    <source>
        <dbReference type="Pfam" id="PF13525"/>
    </source>
</evidence>
<feature type="compositionally biased region" description="Polar residues" evidence="3">
    <location>
        <begin position="100"/>
        <end position="111"/>
    </location>
</feature>
<name>A0A2G6MSR9_9BACT</name>
<keyword evidence="2" id="KW-0802">TPR repeat</keyword>
<dbReference type="AlphaFoldDB" id="A0A2G6MSR9"/>
<evidence type="ECO:0000256" key="2">
    <source>
        <dbReference type="PROSITE-ProRule" id="PRU00339"/>
    </source>
</evidence>
<feature type="region of interest" description="Disordered" evidence="3">
    <location>
        <begin position="97"/>
        <end position="141"/>
    </location>
</feature>
<proteinExistence type="inferred from homology"/>
<dbReference type="SUPFAM" id="SSF48452">
    <property type="entry name" value="TPR-like"/>
    <property type="match status" value="1"/>
</dbReference>
<feature type="repeat" description="TPR" evidence="2">
    <location>
        <begin position="178"/>
        <end position="211"/>
    </location>
</feature>
<dbReference type="InterPro" id="IPR034706">
    <property type="entry name" value="CpoB"/>
</dbReference>
<evidence type="ECO:0000256" key="3">
    <source>
        <dbReference type="SAM" id="MobiDB-lite"/>
    </source>
</evidence>
<accession>A0A2G6MSR9</accession>
<dbReference type="HAMAP" id="MF_02066">
    <property type="entry name" value="CpoB"/>
    <property type="match status" value="1"/>
</dbReference>
<dbReference type="InterPro" id="IPR019734">
    <property type="entry name" value="TPR_rpt"/>
</dbReference>
<evidence type="ECO:0000256" key="1">
    <source>
        <dbReference type="ARBA" id="ARBA00022729"/>
    </source>
</evidence>
<feature type="domain" description="Outer membrane lipoprotein BamD-like" evidence="4">
    <location>
        <begin position="178"/>
        <end position="253"/>
    </location>
</feature>
<organism evidence="5 6">
    <name type="scientific">Desulfobacter postgatei</name>
    <dbReference type="NCBI Taxonomy" id="2293"/>
    <lineage>
        <taxon>Bacteria</taxon>
        <taxon>Pseudomonadati</taxon>
        <taxon>Thermodesulfobacteriota</taxon>
        <taxon>Desulfobacteria</taxon>
        <taxon>Desulfobacterales</taxon>
        <taxon>Desulfobacteraceae</taxon>
        <taxon>Desulfobacter</taxon>
    </lineage>
</organism>
<dbReference type="InterPro" id="IPR014162">
    <property type="entry name" value="CpoB_C"/>
</dbReference>
<dbReference type="GO" id="GO:0051301">
    <property type="term" value="P:cell division"/>
    <property type="evidence" value="ECO:0007669"/>
    <property type="project" value="InterPro"/>
</dbReference>
<reference evidence="5 6" key="1">
    <citation type="submission" date="2017-10" db="EMBL/GenBank/DDBJ databases">
        <title>Novel microbial diversity and functional potential in the marine mammal oral microbiome.</title>
        <authorList>
            <person name="Dudek N.K."/>
            <person name="Sun C.L."/>
            <person name="Burstein D."/>
            <person name="Kantor R.S."/>
            <person name="Aliaga Goltsman D.S."/>
            <person name="Bik E.M."/>
            <person name="Thomas B.C."/>
            <person name="Banfield J.F."/>
            <person name="Relman D.A."/>
        </authorList>
    </citation>
    <scope>NUCLEOTIDE SEQUENCE [LARGE SCALE GENOMIC DNA]</scope>
    <source>
        <strain evidence="5">DOLJORAL78_47_202</strain>
    </source>
</reference>
<dbReference type="PROSITE" id="PS50005">
    <property type="entry name" value="TPR"/>
    <property type="match status" value="2"/>
</dbReference>
<sequence length="262" mass="29721">MLISHLKLETNYLFRNSLSRQNVSRIALLFLVLFLTASCGVLKKKHAPPVDQVQNTEVTVPNTTWGPMETSLDQDIRTRHLEEKITLLENRIAQLEKKSQTQAKSHSTSPPKQAAPKQTDPAAPAKPNQPAPPEQTESLDPVKLYNKARTLLLERNIPIAQTLFSDFVKKFPDHKLADNALYWLGECSYTTGRYQKAANIFKQLVQTYPKAQKVPDALLKTGYSYLSMDDVSQANHYFKQVITRYPFSPAADKAQKQLFHTQ</sequence>
<dbReference type="Gene3D" id="1.25.40.10">
    <property type="entry name" value="Tetratricopeptide repeat domain"/>
    <property type="match status" value="1"/>
</dbReference>
<dbReference type="InterPro" id="IPR011990">
    <property type="entry name" value="TPR-like_helical_dom_sf"/>
</dbReference>
<evidence type="ECO:0000313" key="5">
    <source>
        <dbReference type="EMBL" id="PIE63143.1"/>
    </source>
</evidence>
<dbReference type="EMBL" id="PDTI01000015">
    <property type="protein sequence ID" value="PIE63143.1"/>
    <property type="molecule type" value="Genomic_DNA"/>
</dbReference>
<protein>
    <submittedName>
        <fullName evidence="5">Tol-pal system protein YbgF</fullName>
    </submittedName>
</protein>
<dbReference type="Proteomes" id="UP000231203">
    <property type="component" value="Unassembled WGS sequence"/>
</dbReference>
<dbReference type="NCBIfam" id="TIGR02795">
    <property type="entry name" value="tol_pal_ybgF"/>
    <property type="match status" value="1"/>
</dbReference>
<gene>
    <name evidence="5" type="primary">ygbF</name>
    <name evidence="5" type="ORF">CSA25_01795</name>
</gene>
<keyword evidence="1" id="KW-0732">Signal</keyword>
<comment type="caution">
    <text evidence="5">The sequence shown here is derived from an EMBL/GenBank/DDBJ whole genome shotgun (WGS) entry which is preliminary data.</text>
</comment>
<dbReference type="Pfam" id="PF13525">
    <property type="entry name" value="YfiO"/>
    <property type="match status" value="1"/>
</dbReference>
<dbReference type="InterPro" id="IPR039565">
    <property type="entry name" value="BamD-like"/>
</dbReference>
<feature type="repeat" description="TPR" evidence="2">
    <location>
        <begin position="215"/>
        <end position="248"/>
    </location>
</feature>